<organism evidence="1 2">
    <name type="scientific">Gossypium trilobum</name>
    <dbReference type="NCBI Taxonomy" id="34281"/>
    <lineage>
        <taxon>Eukaryota</taxon>
        <taxon>Viridiplantae</taxon>
        <taxon>Streptophyta</taxon>
        <taxon>Embryophyta</taxon>
        <taxon>Tracheophyta</taxon>
        <taxon>Spermatophyta</taxon>
        <taxon>Magnoliopsida</taxon>
        <taxon>eudicotyledons</taxon>
        <taxon>Gunneridae</taxon>
        <taxon>Pentapetalae</taxon>
        <taxon>rosids</taxon>
        <taxon>malvids</taxon>
        <taxon>Malvales</taxon>
        <taxon>Malvaceae</taxon>
        <taxon>Malvoideae</taxon>
        <taxon>Gossypium</taxon>
    </lineage>
</organism>
<reference evidence="1 2" key="1">
    <citation type="journal article" date="2019" name="Genome Biol. Evol.">
        <title>Insights into the evolution of the New World diploid cottons (Gossypium, subgenus Houzingenia) based on genome sequencing.</title>
        <authorList>
            <person name="Grover C.E."/>
            <person name="Arick M.A. 2nd"/>
            <person name="Thrash A."/>
            <person name="Conover J.L."/>
            <person name="Sanders W.S."/>
            <person name="Peterson D.G."/>
            <person name="Frelichowski J.E."/>
            <person name="Scheffler J.A."/>
            <person name="Scheffler B.E."/>
            <person name="Wendel J.F."/>
        </authorList>
    </citation>
    <scope>NUCLEOTIDE SEQUENCE [LARGE SCALE GENOMIC DNA]</scope>
    <source>
        <strain evidence="1">8</strain>
        <tissue evidence="1">Leaf</tissue>
    </source>
</reference>
<proteinExistence type="predicted"/>
<sequence length="81" mass="9360">MTTRLVLKTSILRLLFPSGFMNGLIGAWLRQLQCVFLDKKISYKALVGRLQSLQDLTGRFQVVNLCQNHFFDKMGSIWILK</sequence>
<keyword evidence="2" id="KW-1185">Reference proteome</keyword>
<feature type="non-terminal residue" evidence="1">
    <location>
        <position position="81"/>
    </location>
</feature>
<dbReference type="EMBL" id="JABEZW010220419">
    <property type="protein sequence ID" value="MBA0785854.1"/>
    <property type="molecule type" value="Genomic_DNA"/>
</dbReference>
<comment type="caution">
    <text evidence="1">The sequence shown here is derived from an EMBL/GenBank/DDBJ whole genome shotgun (WGS) entry which is preliminary data.</text>
</comment>
<evidence type="ECO:0000313" key="1">
    <source>
        <dbReference type="EMBL" id="MBA0785854.1"/>
    </source>
</evidence>
<protein>
    <submittedName>
        <fullName evidence="1">Uncharacterized protein</fullName>
    </submittedName>
</protein>
<dbReference type="AlphaFoldDB" id="A0A7J9FLK9"/>
<name>A0A7J9FLK9_9ROSI</name>
<dbReference type="Proteomes" id="UP000593568">
    <property type="component" value="Unassembled WGS sequence"/>
</dbReference>
<gene>
    <name evidence="1" type="ORF">Gotri_026467</name>
</gene>
<evidence type="ECO:0000313" key="2">
    <source>
        <dbReference type="Proteomes" id="UP000593568"/>
    </source>
</evidence>
<accession>A0A7J9FLK9</accession>